<evidence type="ECO:0000256" key="1">
    <source>
        <dbReference type="SAM" id="MobiDB-lite"/>
    </source>
</evidence>
<dbReference type="Pfam" id="PF00561">
    <property type="entry name" value="Abhydrolase_1"/>
    <property type="match status" value="1"/>
</dbReference>
<sequence>MFLAACGGGGSDEPEALAPSSAVQVTDRRVPVAPGVSLHVRDWQAGRLAGPTFVLLPGFGASAAHFNGLARALAQRGRAIAISCRGFGQSDKPLPDDTHRYDTETLVDDVHAVLQALHIDRIVLGGHSMAGNQVTLFAGRHPERVRGLVYLDTNFDYTTVSQDEEEDPALAEPSPTEADTASVAAMIAFNRRLNRNWSAPMEADLVDKLEVKADGSIGFNTPDAVAAAMYTAGRQFSHDYKKVRVPALVLTALPGDWRDLCPWLATDGDAQTREAANALVRLFNTVRAPDADRLFAALPPGSQRALFQPATHADFFIEREAEVLRLVDGMGWR</sequence>
<feature type="region of interest" description="Disordered" evidence="1">
    <location>
        <begin position="1"/>
        <end position="21"/>
    </location>
</feature>
<reference evidence="3 4" key="1">
    <citation type="journal article" date="2019" name="Environ. Microbiol.">
        <title>Species interactions and distinct microbial communities in high Arctic permafrost affected cryosols are associated with the CH4 and CO2 gas fluxes.</title>
        <authorList>
            <person name="Altshuler I."/>
            <person name="Hamel J."/>
            <person name="Turney S."/>
            <person name="Magnuson E."/>
            <person name="Levesque R."/>
            <person name="Greer C."/>
            <person name="Whyte L.G."/>
        </authorList>
    </citation>
    <scope>NUCLEOTIDE SEQUENCE [LARGE SCALE GENOMIC DNA]</scope>
    <source>
        <strain evidence="3 4">S06.C</strain>
    </source>
</reference>
<dbReference type="Proteomes" id="UP000319212">
    <property type="component" value="Unassembled WGS sequence"/>
</dbReference>
<dbReference type="AlphaFoldDB" id="A0A502DY11"/>
<gene>
    <name evidence="3" type="ORF">EAH82_01665</name>
</gene>
<dbReference type="PANTHER" id="PTHR43798">
    <property type="entry name" value="MONOACYLGLYCEROL LIPASE"/>
    <property type="match status" value="1"/>
</dbReference>
<organism evidence="3 4">
    <name type="scientific">Variovorax guangxiensis</name>
    <dbReference type="NCBI Taxonomy" id="1775474"/>
    <lineage>
        <taxon>Bacteria</taxon>
        <taxon>Pseudomonadati</taxon>
        <taxon>Pseudomonadota</taxon>
        <taxon>Betaproteobacteria</taxon>
        <taxon>Burkholderiales</taxon>
        <taxon>Comamonadaceae</taxon>
        <taxon>Variovorax</taxon>
    </lineage>
</organism>
<dbReference type="GO" id="GO:0016787">
    <property type="term" value="F:hydrolase activity"/>
    <property type="evidence" value="ECO:0007669"/>
    <property type="project" value="UniProtKB-KW"/>
</dbReference>
<evidence type="ECO:0000259" key="2">
    <source>
        <dbReference type="Pfam" id="PF00561"/>
    </source>
</evidence>
<dbReference type="InterPro" id="IPR029058">
    <property type="entry name" value="AB_hydrolase_fold"/>
</dbReference>
<keyword evidence="3" id="KW-0378">Hydrolase</keyword>
<proteinExistence type="predicted"/>
<dbReference type="Gene3D" id="3.40.50.1820">
    <property type="entry name" value="alpha/beta hydrolase"/>
    <property type="match status" value="1"/>
</dbReference>
<dbReference type="PANTHER" id="PTHR43798:SF33">
    <property type="entry name" value="HYDROLASE, PUTATIVE (AFU_ORTHOLOGUE AFUA_2G14860)-RELATED"/>
    <property type="match status" value="1"/>
</dbReference>
<name>A0A502DY11_9BURK</name>
<dbReference type="InterPro" id="IPR000073">
    <property type="entry name" value="AB_hydrolase_1"/>
</dbReference>
<dbReference type="EMBL" id="RCZI01000001">
    <property type="protein sequence ID" value="TPG30233.1"/>
    <property type="molecule type" value="Genomic_DNA"/>
</dbReference>
<evidence type="ECO:0000313" key="3">
    <source>
        <dbReference type="EMBL" id="TPG30233.1"/>
    </source>
</evidence>
<accession>A0A502DY11</accession>
<dbReference type="OrthoDB" id="9780765at2"/>
<dbReference type="InterPro" id="IPR050266">
    <property type="entry name" value="AB_hydrolase_sf"/>
</dbReference>
<protein>
    <submittedName>
        <fullName evidence="3">Alpha/beta hydrolase</fullName>
    </submittedName>
</protein>
<dbReference type="RefSeq" id="WP_140863069.1">
    <property type="nucleotide sequence ID" value="NZ_RCZI01000001.1"/>
</dbReference>
<feature type="domain" description="AB hydrolase-1" evidence="2">
    <location>
        <begin position="51"/>
        <end position="160"/>
    </location>
</feature>
<dbReference type="SUPFAM" id="SSF53474">
    <property type="entry name" value="alpha/beta-Hydrolases"/>
    <property type="match status" value="1"/>
</dbReference>
<feature type="compositionally biased region" description="Gly residues" evidence="1">
    <location>
        <begin position="1"/>
        <end position="11"/>
    </location>
</feature>
<comment type="caution">
    <text evidence="3">The sequence shown here is derived from an EMBL/GenBank/DDBJ whole genome shotgun (WGS) entry which is preliminary data.</text>
</comment>
<evidence type="ECO:0000313" key="4">
    <source>
        <dbReference type="Proteomes" id="UP000319212"/>
    </source>
</evidence>
<dbReference type="GO" id="GO:0016020">
    <property type="term" value="C:membrane"/>
    <property type="evidence" value="ECO:0007669"/>
    <property type="project" value="TreeGrafter"/>
</dbReference>